<sequence>MDFLNRVPGWGISTTLSCRERHNLVERYQELSSKTRVHFSIAVARTLIRLDALFRIVKADPGYEKGAQKFVTDVAAALGDIDMIVCPCKDYRNVERKSGSDVVDHLVRRGMDEAYKLRADWYHHGDVDSVADCESNFSRWNAEILELYQAAQGFDADLGEIAEVEDIREDEFLAKIKTKNGWSDKSFVELLGTLPEMLPADNVLHTSLYEVKKFLKSFDKGYEKIHACVNDCCLFRKRYKNLENCPKCNASRWKSNMQTGEAKKGVPQKVLRYFPIIPRFKRMFRSEEMAKDLRWHYSNKSIDGKLRHPVDSVTWDKMNDKYPEFAAEERNLRLGLSTDGFNPFNMKNTRYSCWPVLLVNYNLPLDLCMKKENIMLSLLIPGPQQPGNSIDVYLEPLIEDLNHLWKKGELTYDAFSKTTFTLKAMLLWTISDFPAYGNLAGCKVKGKMGCPLCGKGTDSMWLKYSRKHVFMCHRKGLAPTHSYRNKKAWFDGKIEHGRKARILTGREVSQTLKNFKNDFRNAKESGRKRKRNDCIESVTDSDDESSESEEDEELEVDKDELSRWKKRSIFFKLSYWEDLPVRHNLDVMHVERNVGASIVSTLLHCGKSKDGLNARKDLQDLGVRKDLHPNAQGKRTYLPAAPWSLSKSERKHSASVCLSLKVLMGIVLIYQGVSKENMKCKLMDITGKKRVVAEGRWATKDPKQKVHFVPLGDNAVKVWVDIVKVSDVKVWRPSDEVEIMEDALGTEDKWYLQRLCHLHIFRCGERSILLFAAMASMVENQDDIDAVMFRMLGSSWNPGGSLPSIQPCG</sequence>
<gene>
    <name evidence="4" type="ORF">ISN45_At01g038480</name>
</gene>
<feature type="domain" description="Transposase-associated" evidence="2">
    <location>
        <begin position="59"/>
        <end position="125"/>
    </location>
</feature>
<dbReference type="EMBL" id="JAEFBK010000001">
    <property type="protein sequence ID" value="KAG7648762.1"/>
    <property type="molecule type" value="Genomic_DNA"/>
</dbReference>
<dbReference type="PANTHER" id="PTHR10775:SF180">
    <property type="entry name" value="TRANSPOSON, EN_SPM-LIKE, TRANSPOSASE-ASSOCIATED DOMAIN PROTEIN-RELATED"/>
    <property type="match status" value="1"/>
</dbReference>
<keyword evidence="5" id="KW-1185">Reference proteome</keyword>
<name>A0A8T2GMW6_9BRAS</name>
<evidence type="ECO:0000313" key="5">
    <source>
        <dbReference type="Proteomes" id="UP000694240"/>
    </source>
</evidence>
<accession>A0A8T2GMW6</accession>
<reference evidence="4 5" key="1">
    <citation type="submission" date="2020-12" db="EMBL/GenBank/DDBJ databases">
        <title>Concerted genomic and epigenomic changes stabilize Arabidopsis allopolyploids.</title>
        <authorList>
            <person name="Chen Z."/>
        </authorList>
    </citation>
    <scope>NUCLEOTIDE SEQUENCE [LARGE SCALE GENOMIC DNA]</scope>
    <source>
        <strain evidence="4">Allo738</strain>
        <tissue evidence="4">Leaf</tissue>
    </source>
</reference>
<dbReference type="InterPro" id="IPR004242">
    <property type="entry name" value="Transposase_21"/>
</dbReference>
<dbReference type="Pfam" id="PF26133">
    <property type="entry name" value="DUF8039"/>
    <property type="match status" value="1"/>
</dbReference>
<evidence type="ECO:0000256" key="1">
    <source>
        <dbReference type="SAM" id="MobiDB-lite"/>
    </source>
</evidence>
<dbReference type="PANTHER" id="PTHR10775">
    <property type="entry name" value="OS08G0208400 PROTEIN"/>
    <property type="match status" value="1"/>
</dbReference>
<dbReference type="InterPro" id="IPR058352">
    <property type="entry name" value="DUF8039"/>
</dbReference>
<feature type="compositionally biased region" description="Acidic residues" evidence="1">
    <location>
        <begin position="539"/>
        <end position="557"/>
    </location>
</feature>
<dbReference type="Pfam" id="PF02992">
    <property type="entry name" value="Transposase_21"/>
    <property type="match status" value="1"/>
</dbReference>
<evidence type="ECO:0000259" key="2">
    <source>
        <dbReference type="Pfam" id="PF13963"/>
    </source>
</evidence>
<evidence type="ECO:0000259" key="3">
    <source>
        <dbReference type="Pfam" id="PF26133"/>
    </source>
</evidence>
<proteinExistence type="predicted"/>
<dbReference type="AlphaFoldDB" id="A0A8T2GMW6"/>
<dbReference type="Proteomes" id="UP000694240">
    <property type="component" value="Chromosome 1"/>
</dbReference>
<evidence type="ECO:0000313" key="4">
    <source>
        <dbReference type="EMBL" id="KAG7648761.1"/>
    </source>
</evidence>
<dbReference type="EMBL" id="JAEFBK010000001">
    <property type="protein sequence ID" value="KAG7648761.1"/>
    <property type="molecule type" value="Genomic_DNA"/>
</dbReference>
<feature type="region of interest" description="Disordered" evidence="1">
    <location>
        <begin position="530"/>
        <end position="557"/>
    </location>
</feature>
<comment type="caution">
    <text evidence="4">The sequence shown here is derived from an EMBL/GenBank/DDBJ whole genome shotgun (WGS) entry which is preliminary data.</text>
</comment>
<feature type="domain" description="DUF8039" evidence="3">
    <location>
        <begin position="675"/>
        <end position="747"/>
    </location>
</feature>
<protein>
    <submittedName>
        <fullName evidence="4">Transposase Tnp1/En/Spm-like</fullName>
    </submittedName>
</protein>
<dbReference type="InterPro" id="IPR029480">
    <property type="entry name" value="Transpos_assoc"/>
</dbReference>
<dbReference type="PROSITE" id="PS51257">
    <property type="entry name" value="PROKAR_LIPOPROTEIN"/>
    <property type="match status" value="1"/>
</dbReference>
<dbReference type="EMBL" id="JAEFBK010000001">
    <property type="protein sequence ID" value="KAG7648763.1"/>
    <property type="molecule type" value="Genomic_DNA"/>
</dbReference>
<dbReference type="Pfam" id="PF13963">
    <property type="entry name" value="Transpos_assoc"/>
    <property type="match status" value="1"/>
</dbReference>
<organism evidence="4 5">
    <name type="scientific">Arabidopsis thaliana x Arabidopsis arenosa</name>
    <dbReference type="NCBI Taxonomy" id="1240361"/>
    <lineage>
        <taxon>Eukaryota</taxon>
        <taxon>Viridiplantae</taxon>
        <taxon>Streptophyta</taxon>
        <taxon>Embryophyta</taxon>
        <taxon>Tracheophyta</taxon>
        <taxon>Spermatophyta</taxon>
        <taxon>Magnoliopsida</taxon>
        <taxon>eudicotyledons</taxon>
        <taxon>Gunneridae</taxon>
        <taxon>Pentapetalae</taxon>
        <taxon>rosids</taxon>
        <taxon>malvids</taxon>
        <taxon>Brassicales</taxon>
        <taxon>Brassicaceae</taxon>
        <taxon>Camelineae</taxon>
        <taxon>Arabidopsis</taxon>
    </lineage>
</organism>